<gene>
    <name evidence="1" type="ORF">JOQ06_009013</name>
</gene>
<name>A0AAD6BMG0_9TELE</name>
<comment type="caution">
    <text evidence="1">The sequence shown here is derived from an EMBL/GenBank/DDBJ whole genome shotgun (WGS) entry which is preliminary data.</text>
</comment>
<accession>A0AAD6BMG0</accession>
<proteinExistence type="predicted"/>
<sequence length="117" mass="13064">MDKLQAFPLSLSICLRYLATGDSFRKISNSFRVGVSTVSNVIPDVATAIWDCLVEEIMAVPSTEEWRSIAEKFEERWNFPLCCGALDGKHVVLKAPENTGSQFFNYKGTFSLLKAPI</sequence>
<dbReference type="AlphaFoldDB" id="A0AAD6BMG0"/>
<dbReference type="Proteomes" id="UP001219934">
    <property type="component" value="Unassembled WGS sequence"/>
</dbReference>
<organism evidence="1 2">
    <name type="scientific">Pogonophryne albipinna</name>
    <dbReference type="NCBI Taxonomy" id="1090488"/>
    <lineage>
        <taxon>Eukaryota</taxon>
        <taxon>Metazoa</taxon>
        <taxon>Chordata</taxon>
        <taxon>Craniata</taxon>
        <taxon>Vertebrata</taxon>
        <taxon>Euteleostomi</taxon>
        <taxon>Actinopterygii</taxon>
        <taxon>Neopterygii</taxon>
        <taxon>Teleostei</taxon>
        <taxon>Neoteleostei</taxon>
        <taxon>Acanthomorphata</taxon>
        <taxon>Eupercaria</taxon>
        <taxon>Perciformes</taxon>
        <taxon>Notothenioidei</taxon>
        <taxon>Pogonophryne</taxon>
    </lineage>
</organism>
<reference evidence="1" key="1">
    <citation type="submission" date="2022-11" db="EMBL/GenBank/DDBJ databases">
        <title>Chromosome-level genome of Pogonophryne albipinna.</title>
        <authorList>
            <person name="Jo E."/>
        </authorList>
    </citation>
    <scope>NUCLEOTIDE SEQUENCE</scope>
    <source>
        <strain evidence="1">SGF0006</strain>
        <tissue evidence="1">Muscle</tissue>
    </source>
</reference>
<keyword evidence="2" id="KW-1185">Reference proteome</keyword>
<evidence type="ECO:0000313" key="2">
    <source>
        <dbReference type="Proteomes" id="UP001219934"/>
    </source>
</evidence>
<evidence type="ECO:0000313" key="1">
    <source>
        <dbReference type="EMBL" id="KAJ4946970.1"/>
    </source>
</evidence>
<protein>
    <submittedName>
        <fullName evidence="1">Uncharacterized protein</fullName>
    </submittedName>
</protein>
<dbReference type="EMBL" id="JAPTMU010000002">
    <property type="protein sequence ID" value="KAJ4946970.1"/>
    <property type="molecule type" value="Genomic_DNA"/>
</dbReference>